<keyword evidence="3" id="KW-1185">Reference proteome</keyword>
<organism evidence="2 3">
    <name type="scientific">Trifolium medium</name>
    <dbReference type="NCBI Taxonomy" id="97028"/>
    <lineage>
        <taxon>Eukaryota</taxon>
        <taxon>Viridiplantae</taxon>
        <taxon>Streptophyta</taxon>
        <taxon>Embryophyta</taxon>
        <taxon>Tracheophyta</taxon>
        <taxon>Spermatophyta</taxon>
        <taxon>Magnoliopsida</taxon>
        <taxon>eudicotyledons</taxon>
        <taxon>Gunneridae</taxon>
        <taxon>Pentapetalae</taxon>
        <taxon>rosids</taxon>
        <taxon>fabids</taxon>
        <taxon>Fabales</taxon>
        <taxon>Fabaceae</taxon>
        <taxon>Papilionoideae</taxon>
        <taxon>50 kb inversion clade</taxon>
        <taxon>NPAAA clade</taxon>
        <taxon>Hologalegina</taxon>
        <taxon>IRL clade</taxon>
        <taxon>Trifolieae</taxon>
        <taxon>Trifolium</taxon>
    </lineage>
</organism>
<feature type="non-terminal residue" evidence="2">
    <location>
        <position position="1"/>
    </location>
</feature>
<feature type="compositionally biased region" description="Low complexity" evidence="1">
    <location>
        <begin position="1"/>
        <end position="11"/>
    </location>
</feature>
<evidence type="ECO:0000313" key="3">
    <source>
        <dbReference type="Proteomes" id="UP000265520"/>
    </source>
</evidence>
<dbReference type="EMBL" id="LXQA010778824">
    <property type="protein sequence ID" value="MCI70582.1"/>
    <property type="molecule type" value="Genomic_DNA"/>
</dbReference>
<feature type="region of interest" description="Disordered" evidence="1">
    <location>
        <begin position="1"/>
        <end position="59"/>
    </location>
</feature>
<accession>A0A392UB07</accession>
<feature type="compositionally biased region" description="Basic and acidic residues" evidence="1">
    <location>
        <begin position="12"/>
        <end position="23"/>
    </location>
</feature>
<protein>
    <submittedName>
        <fullName evidence="2">Uncharacterized protein</fullName>
    </submittedName>
</protein>
<dbReference type="AlphaFoldDB" id="A0A392UB07"/>
<evidence type="ECO:0000256" key="1">
    <source>
        <dbReference type="SAM" id="MobiDB-lite"/>
    </source>
</evidence>
<comment type="caution">
    <text evidence="2">The sequence shown here is derived from an EMBL/GenBank/DDBJ whole genome shotgun (WGS) entry which is preliminary data.</text>
</comment>
<sequence length="59" mass="6730">TTTTEATTVKTRSGELSKLDPANHHRATTFLQKQQQPPYLSPPPPPPPRIRERQRKTLQ</sequence>
<name>A0A392UB07_9FABA</name>
<proteinExistence type="predicted"/>
<reference evidence="2 3" key="1">
    <citation type="journal article" date="2018" name="Front. Plant Sci.">
        <title>Red Clover (Trifolium pratense) and Zigzag Clover (T. medium) - A Picture of Genomic Similarities and Differences.</title>
        <authorList>
            <person name="Dluhosova J."/>
            <person name="Istvanek J."/>
            <person name="Nedelnik J."/>
            <person name="Repkova J."/>
        </authorList>
    </citation>
    <scope>NUCLEOTIDE SEQUENCE [LARGE SCALE GENOMIC DNA]</scope>
    <source>
        <strain evidence="3">cv. 10/8</strain>
        <tissue evidence="2">Leaf</tissue>
    </source>
</reference>
<evidence type="ECO:0000313" key="2">
    <source>
        <dbReference type="EMBL" id="MCI70582.1"/>
    </source>
</evidence>
<dbReference type="Proteomes" id="UP000265520">
    <property type="component" value="Unassembled WGS sequence"/>
</dbReference>
<feature type="compositionally biased region" description="Pro residues" evidence="1">
    <location>
        <begin position="39"/>
        <end position="48"/>
    </location>
</feature>